<organism evidence="1 2">
    <name type="scientific">Ranitomeya imitator</name>
    <name type="common">mimic poison frog</name>
    <dbReference type="NCBI Taxonomy" id="111125"/>
    <lineage>
        <taxon>Eukaryota</taxon>
        <taxon>Metazoa</taxon>
        <taxon>Chordata</taxon>
        <taxon>Craniata</taxon>
        <taxon>Vertebrata</taxon>
        <taxon>Euteleostomi</taxon>
        <taxon>Amphibia</taxon>
        <taxon>Batrachia</taxon>
        <taxon>Anura</taxon>
        <taxon>Neobatrachia</taxon>
        <taxon>Hyloidea</taxon>
        <taxon>Dendrobatidae</taxon>
        <taxon>Dendrobatinae</taxon>
        <taxon>Ranitomeya</taxon>
    </lineage>
</organism>
<keyword evidence="2" id="KW-1185">Reference proteome</keyword>
<proteinExistence type="predicted"/>
<accession>A0ABN9MBL3</accession>
<evidence type="ECO:0000313" key="1">
    <source>
        <dbReference type="EMBL" id="CAJ0961812.1"/>
    </source>
</evidence>
<sequence>MLRSRVMAVPGIKRNATERFCAEVKRLCHAERRKDFVSEAYLLTLGKFINMFAVLDELKNMKCSVKNDHSAYKRAAQFLRKNGRSTVNSGVAELVHVSRQS</sequence>
<comment type="caution">
    <text evidence="1">The sequence shown here is derived from an EMBL/GenBank/DDBJ whole genome shotgun (WGS) entry which is preliminary data.</text>
</comment>
<name>A0ABN9MBL3_9NEOB</name>
<dbReference type="EMBL" id="CAUEEQ010053614">
    <property type="protein sequence ID" value="CAJ0961812.1"/>
    <property type="molecule type" value="Genomic_DNA"/>
</dbReference>
<reference evidence="1" key="1">
    <citation type="submission" date="2023-07" db="EMBL/GenBank/DDBJ databases">
        <authorList>
            <person name="Stuckert A."/>
        </authorList>
    </citation>
    <scope>NUCLEOTIDE SEQUENCE</scope>
</reference>
<gene>
    <name evidence="1" type="ORF">RIMI_LOCUS17950343</name>
</gene>
<evidence type="ECO:0000313" key="2">
    <source>
        <dbReference type="Proteomes" id="UP001176940"/>
    </source>
</evidence>
<dbReference type="Proteomes" id="UP001176940">
    <property type="component" value="Unassembled WGS sequence"/>
</dbReference>
<dbReference type="PANTHER" id="PTHR12195">
    <property type="entry name" value="CYTOPLASMIC FMR1-INTERACTING PROTEIN-RELATED"/>
    <property type="match status" value="1"/>
</dbReference>
<protein>
    <submittedName>
        <fullName evidence="1">Uncharacterized protein</fullName>
    </submittedName>
</protein>
<dbReference type="InterPro" id="IPR008081">
    <property type="entry name" value="Cytoplasmic_FMR1-int"/>
</dbReference>